<dbReference type="InterPro" id="IPR001810">
    <property type="entry name" value="F-box_dom"/>
</dbReference>
<dbReference type="InterPro" id="IPR055357">
    <property type="entry name" value="LRR_At1g61320_AtMIF1"/>
</dbReference>
<accession>A0A830CFF2</accession>
<dbReference type="Proteomes" id="UP000653305">
    <property type="component" value="Unassembled WGS sequence"/>
</dbReference>
<dbReference type="InterPro" id="IPR032675">
    <property type="entry name" value="LRR_dom_sf"/>
</dbReference>
<protein>
    <submittedName>
        <fullName evidence="2">Putative F-box/LRR-repeat protein at1g56400</fullName>
    </submittedName>
</protein>
<dbReference type="SUPFAM" id="SSF52047">
    <property type="entry name" value="RNI-like"/>
    <property type="match status" value="1"/>
</dbReference>
<dbReference type="PANTHER" id="PTHR34145">
    <property type="entry name" value="OS02G0105600 PROTEIN"/>
    <property type="match status" value="1"/>
</dbReference>
<dbReference type="Pfam" id="PF00646">
    <property type="entry name" value="F-box"/>
    <property type="match status" value="1"/>
</dbReference>
<dbReference type="PROSITE" id="PS50181">
    <property type="entry name" value="FBOX"/>
    <property type="match status" value="1"/>
</dbReference>
<dbReference type="Gene3D" id="3.80.10.10">
    <property type="entry name" value="Ribonuclease Inhibitor"/>
    <property type="match status" value="1"/>
</dbReference>
<dbReference type="Gene3D" id="1.20.1280.50">
    <property type="match status" value="1"/>
</dbReference>
<evidence type="ECO:0000313" key="3">
    <source>
        <dbReference type="Proteomes" id="UP000653305"/>
    </source>
</evidence>
<dbReference type="PANTHER" id="PTHR34145:SF68">
    <property type="entry name" value="FBD DOMAIN-CONTAINING PROTEIN"/>
    <property type="match status" value="1"/>
</dbReference>
<feature type="domain" description="F-box" evidence="1">
    <location>
        <begin position="100"/>
        <end position="136"/>
    </location>
</feature>
<dbReference type="EMBL" id="BMAC01000329">
    <property type="protein sequence ID" value="GFP93925.1"/>
    <property type="molecule type" value="Genomic_DNA"/>
</dbReference>
<evidence type="ECO:0000313" key="2">
    <source>
        <dbReference type="EMBL" id="GFP93925.1"/>
    </source>
</evidence>
<evidence type="ECO:0000259" key="1">
    <source>
        <dbReference type="PROSITE" id="PS50181"/>
    </source>
</evidence>
<proteinExistence type="predicted"/>
<dbReference type="AlphaFoldDB" id="A0A830CFF2"/>
<reference evidence="2" key="1">
    <citation type="submission" date="2020-07" db="EMBL/GenBank/DDBJ databases">
        <title>Ethylene signaling mediates host invasion by parasitic plants.</title>
        <authorList>
            <person name="Yoshida S."/>
        </authorList>
    </citation>
    <scope>NUCLEOTIDE SEQUENCE</scope>
    <source>
        <strain evidence="2">Okayama</strain>
    </source>
</reference>
<dbReference type="InterPro" id="IPR053772">
    <property type="entry name" value="At1g61320/At1g61330-like"/>
</dbReference>
<dbReference type="OrthoDB" id="914022at2759"/>
<name>A0A830CFF2_9LAMI</name>
<dbReference type="SUPFAM" id="SSF81383">
    <property type="entry name" value="F-box domain"/>
    <property type="match status" value="1"/>
</dbReference>
<organism evidence="2 3">
    <name type="scientific">Phtheirospermum japonicum</name>
    <dbReference type="NCBI Taxonomy" id="374723"/>
    <lineage>
        <taxon>Eukaryota</taxon>
        <taxon>Viridiplantae</taxon>
        <taxon>Streptophyta</taxon>
        <taxon>Embryophyta</taxon>
        <taxon>Tracheophyta</taxon>
        <taxon>Spermatophyta</taxon>
        <taxon>Magnoliopsida</taxon>
        <taxon>eudicotyledons</taxon>
        <taxon>Gunneridae</taxon>
        <taxon>Pentapetalae</taxon>
        <taxon>asterids</taxon>
        <taxon>lamiids</taxon>
        <taxon>Lamiales</taxon>
        <taxon>Orobanchaceae</taxon>
        <taxon>Orobanchaceae incertae sedis</taxon>
        <taxon>Phtheirospermum</taxon>
    </lineage>
</organism>
<dbReference type="InterPro" id="IPR036047">
    <property type="entry name" value="F-box-like_dom_sf"/>
</dbReference>
<gene>
    <name evidence="2" type="ORF">PHJA_001536800</name>
</gene>
<keyword evidence="3" id="KW-1185">Reference proteome</keyword>
<dbReference type="Pfam" id="PF23622">
    <property type="entry name" value="LRR_At1g61320_AtMIF1"/>
    <property type="match status" value="1"/>
</dbReference>
<comment type="caution">
    <text evidence="2">The sequence shown here is derived from an EMBL/GenBank/DDBJ whole genome shotgun (WGS) entry which is preliminary data.</text>
</comment>
<sequence length="459" mass="52839">MVSDHSPLTILGEDKFGNAASVLPLSADHNLLFVGHENGSKMGKWLFSGGWDKTFNVQPMKKSTHRSKRNRKAAIKRRLNRLKFLRKELELDNRDDNELVDRISELPDEILISILSRLTLPQAIATSILSTRWRYLHTYIDHLKFPPFKILPYFETSLGERQLKFSNFIRANVERWLEFALGRRVETIDLRMRCADLMGGRYSLQLSNLTIEFSKRLINVSVVGQGALLNRLKHLDISYAENLKSIEIRDMINLISFKCYGDRLKYALRLDNLPKLTEFNTREYRDHTLAEVLPTIPSCIHDQLRVLKVWTTPPLIRTYLPAYELINVKHLELKVNMDASYSTIRLFPLIEACCSLEKLEIEFLWMSTTKAGELKDCEVSLFSPSKKLSPNLKNLTMSGYLGSAAELEFALVMMNKAASLEELSLEPCDLTPKIRRMATARAWKQFRPLTPNPVNLVIL</sequence>